<protein>
    <submittedName>
        <fullName evidence="3">Outer membrane immunogenic protein</fullName>
    </submittedName>
</protein>
<proteinExistence type="inferred from homology"/>
<dbReference type="SUPFAM" id="SSF56925">
    <property type="entry name" value="OMPA-like"/>
    <property type="match status" value="1"/>
</dbReference>
<sequence length="265" mass="27358">MKKVLLSTVAALSALSGAALAADLPYRRAAPAPAPAFVAVPVFTWTGLYLGGNAGYGFSQGNATTAGLTPVGQSAINAGAVAGGAKIEPDGFVGGGQIGYNWQVGSVVLGLETDIQYTGFKKTVGYQALGLDTSSRSTTDYLGTVRGRVGYAFDRWMIYATGGLAYGNVFNSHSVSAIGSVAPLTYGSKDGMKTGYTVGGGIEYAMPVFNFGASAATVKLEYLYYDLGDRTVTSSNANGAPIFATKFQNDGHIVRAGLNWKFGGF</sequence>
<evidence type="ECO:0000256" key="2">
    <source>
        <dbReference type="SAM" id="SignalP"/>
    </source>
</evidence>
<dbReference type="OrthoDB" id="8455142at2"/>
<keyword evidence="4" id="KW-1185">Reference proteome</keyword>
<dbReference type="EMBL" id="SNZR01000014">
    <property type="protein sequence ID" value="TDR89311.1"/>
    <property type="molecule type" value="Genomic_DNA"/>
</dbReference>
<feature type="chain" id="PRO_5020900271" evidence="2">
    <location>
        <begin position="22"/>
        <end position="265"/>
    </location>
</feature>
<dbReference type="RefSeq" id="WP_133772933.1">
    <property type="nucleotide sequence ID" value="NZ_SNZR01000014.1"/>
</dbReference>
<dbReference type="PANTHER" id="PTHR34001">
    <property type="entry name" value="BLL7405 PROTEIN"/>
    <property type="match status" value="1"/>
</dbReference>
<dbReference type="InterPro" id="IPR051692">
    <property type="entry name" value="OMP-like"/>
</dbReference>
<keyword evidence="2" id="KW-0732">Signal</keyword>
<dbReference type="InterPro" id="IPR011250">
    <property type="entry name" value="OMP/PagP_B-barrel"/>
</dbReference>
<accession>A0A4R7BUX8</accession>
<evidence type="ECO:0000313" key="3">
    <source>
        <dbReference type="EMBL" id="TDR89311.1"/>
    </source>
</evidence>
<evidence type="ECO:0000313" key="4">
    <source>
        <dbReference type="Proteomes" id="UP000295122"/>
    </source>
</evidence>
<dbReference type="Proteomes" id="UP000295122">
    <property type="component" value="Unassembled WGS sequence"/>
</dbReference>
<evidence type="ECO:0000256" key="1">
    <source>
        <dbReference type="ARBA" id="ARBA00038306"/>
    </source>
</evidence>
<name>A0A4R7BUX8_9HYPH</name>
<dbReference type="AlphaFoldDB" id="A0A4R7BUX8"/>
<dbReference type="PANTHER" id="PTHR34001:SF3">
    <property type="entry name" value="BLL7405 PROTEIN"/>
    <property type="match status" value="1"/>
</dbReference>
<comment type="caution">
    <text evidence="3">The sequence shown here is derived from an EMBL/GenBank/DDBJ whole genome shotgun (WGS) entry which is preliminary data.</text>
</comment>
<dbReference type="Gene3D" id="2.40.160.20">
    <property type="match status" value="1"/>
</dbReference>
<comment type="similarity">
    <text evidence="1">Belongs to the Omp25/RopB family.</text>
</comment>
<organism evidence="3 4">
    <name type="scientific">Enterovirga rhinocerotis</name>
    <dbReference type="NCBI Taxonomy" id="1339210"/>
    <lineage>
        <taxon>Bacteria</taxon>
        <taxon>Pseudomonadati</taxon>
        <taxon>Pseudomonadota</taxon>
        <taxon>Alphaproteobacteria</taxon>
        <taxon>Hyphomicrobiales</taxon>
        <taxon>Methylobacteriaceae</taxon>
        <taxon>Enterovirga</taxon>
    </lineage>
</organism>
<reference evidence="3 4" key="1">
    <citation type="submission" date="2019-03" db="EMBL/GenBank/DDBJ databases">
        <title>Genomic Encyclopedia of Type Strains, Phase IV (KMG-IV): sequencing the most valuable type-strain genomes for metagenomic binning, comparative biology and taxonomic classification.</title>
        <authorList>
            <person name="Goeker M."/>
        </authorList>
    </citation>
    <scope>NUCLEOTIDE SEQUENCE [LARGE SCALE GENOMIC DNA]</scope>
    <source>
        <strain evidence="3 4">DSM 25903</strain>
    </source>
</reference>
<feature type="signal peptide" evidence="2">
    <location>
        <begin position="1"/>
        <end position="21"/>
    </location>
</feature>
<gene>
    <name evidence="3" type="ORF">EV668_3801</name>
</gene>